<dbReference type="EMBL" id="CVQH01022972">
    <property type="protein sequence ID" value="CRK34319.1"/>
    <property type="molecule type" value="Genomic_DNA"/>
</dbReference>
<dbReference type="Proteomes" id="UP000044602">
    <property type="component" value="Unassembled WGS sequence"/>
</dbReference>
<dbReference type="InterPro" id="IPR011050">
    <property type="entry name" value="Pectin_lyase_fold/virulence"/>
</dbReference>
<accession>A0A0G4MJG3</accession>
<organism evidence="1 2">
    <name type="scientific">Verticillium longisporum</name>
    <name type="common">Verticillium dahliae var. longisporum</name>
    <dbReference type="NCBI Taxonomy" id="100787"/>
    <lineage>
        <taxon>Eukaryota</taxon>
        <taxon>Fungi</taxon>
        <taxon>Dikarya</taxon>
        <taxon>Ascomycota</taxon>
        <taxon>Pezizomycotina</taxon>
        <taxon>Sordariomycetes</taxon>
        <taxon>Hypocreomycetidae</taxon>
        <taxon>Glomerellales</taxon>
        <taxon>Plectosphaerellaceae</taxon>
        <taxon>Verticillium</taxon>
    </lineage>
</organism>
<dbReference type="SUPFAM" id="SSF51126">
    <property type="entry name" value="Pectin lyase-like"/>
    <property type="match status" value="1"/>
</dbReference>
<proteinExistence type="predicted"/>
<feature type="non-terminal residue" evidence="1">
    <location>
        <position position="1"/>
    </location>
</feature>
<name>A0A0G4MJG3_VERLO</name>
<evidence type="ECO:0000313" key="1">
    <source>
        <dbReference type="EMBL" id="CRK34319.1"/>
    </source>
</evidence>
<evidence type="ECO:0000313" key="2">
    <source>
        <dbReference type="Proteomes" id="UP000044602"/>
    </source>
</evidence>
<dbReference type="Gene3D" id="2.160.20.10">
    <property type="entry name" value="Single-stranded right-handed beta-helix, Pectin lyase-like"/>
    <property type="match status" value="1"/>
</dbReference>
<sequence>NAQVLVESTYFENTRRAIVTDLDAKLEGWAVERNNVYVNSDIDITQVGSFVAPPYSYDVDAASCVCDLIESQAGTGVIG</sequence>
<reference evidence="1 2" key="1">
    <citation type="submission" date="2015-05" db="EMBL/GenBank/DDBJ databases">
        <authorList>
            <person name="Wang D.B."/>
            <person name="Wang M."/>
        </authorList>
    </citation>
    <scope>NUCLEOTIDE SEQUENCE [LARGE SCALE GENOMIC DNA]</scope>
    <source>
        <strain evidence="1">VL1</strain>
    </source>
</reference>
<dbReference type="AlphaFoldDB" id="A0A0G4MJG3"/>
<gene>
    <name evidence="1" type="ORF">BN1708_006329</name>
</gene>
<keyword evidence="2" id="KW-1185">Reference proteome</keyword>
<protein>
    <submittedName>
        <fullName evidence="1">Uncharacterized protein</fullName>
    </submittedName>
</protein>
<dbReference type="InterPro" id="IPR012334">
    <property type="entry name" value="Pectin_lyas_fold"/>
</dbReference>